<comment type="catalytic activity">
    <reaction evidence="7 8">
        <text>UDP-N-acetyl-alpha-D-muramoyl-L-alanine + D-glutamate + ATP = UDP-N-acetyl-alpha-D-muramoyl-L-alanyl-D-glutamate + ADP + phosphate + H(+)</text>
        <dbReference type="Rhea" id="RHEA:16429"/>
        <dbReference type="ChEBI" id="CHEBI:15378"/>
        <dbReference type="ChEBI" id="CHEBI:29986"/>
        <dbReference type="ChEBI" id="CHEBI:30616"/>
        <dbReference type="ChEBI" id="CHEBI:43474"/>
        <dbReference type="ChEBI" id="CHEBI:83898"/>
        <dbReference type="ChEBI" id="CHEBI:83900"/>
        <dbReference type="ChEBI" id="CHEBI:456216"/>
        <dbReference type="EC" id="6.3.2.9"/>
    </reaction>
</comment>
<proteinExistence type="inferred from homology"/>
<evidence type="ECO:0000256" key="6">
    <source>
        <dbReference type="ARBA" id="ARBA00022840"/>
    </source>
</evidence>
<dbReference type="Pfam" id="PF02875">
    <property type="entry name" value="Mur_ligase_C"/>
    <property type="match status" value="1"/>
</dbReference>
<dbReference type="SUPFAM" id="SSF51984">
    <property type="entry name" value="MurCD N-terminal domain"/>
    <property type="match status" value="1"/>
</dbReference>
<evidence type="ECO:0000256" key="3">
    <source>
        <dbReference type="ARBA" id="ARBA00022490"/>
    </source>
</evidence>
<dbReference type="EMBL" id="AP017372">
    <property type="protein sequence ID" value="BAU58514.1"/>
    <property type="molecule type" value="Genomic_DNA"/>
</dbReference>
<dbReference type="NCBIfam" id="TIGR01087">
    <property type="entry name" value="murD"/>
    <property type="match status" value="1"/>
</dbReference>
<keyword evidence="7 8" id="KW-0133">Cell shape</keyword>
<dbReference type="InterPro" id="IPR036615">
    <property type="entry name" value="Mur_ligase_C_dom_sf"/>
</dbReference>
<evidence type="ECO:0000256" key="1">
    <source>
        <dbReference type="ARBA" id="ARBA00004496"/>
    </source>
</evidence>
<dbReference type="KEGG" id="hhk:HH1059_18250"/>
<evidence type="ECO:0000256" key="8">
    <source>
        <dbReference type="RuleBase" id="RU003664"/>
    </source>
</evidence>
<sequence length="462" mass="48680">MAGEGHSNNYTAVVGLGVTGLACVRHLRRLGDRVVVLDSRPTPPAKAELQAEHPEVELYCGSLERQLLFNAKRIVVSPGLDLRYGVWAELRGLGRELCGELTLFAEALSASERGGMGERRGPQVVAVTGSNGKSTVVSLLAEMARSAGLKVALGGNLGTPALDLLAAGLPDTFILEVSSFQLETSAGLPVDAAAVLNISPDHMDRYDDLSHYARTKQRLLDKAAVAVINSDDEHVRVMGDEQRQRVLRFSLDDGSADYSCRPTEEGEYLTVGDQQVIAVSDLALAGRANCANALAAMALADACGLPREAQLSGLRSFAGLPHRMERVGEWQGVEWINDSKATNVGAALAALAGVDRQVVLIAGGQAKGADFRPLAHACVEKARALIIFGEDAPVIEAALAGRVPAVRVADLSEAVSSAVELAQPGDCVLLAPACASFDSFSGYEQRGEVFREAVLGEVANHG</sequence>
<dbReference type="SUPFAM" id="SSF53244">
    <property type="entry name" value="MurD-like peptide ligases, peptide-binding domain"/>
    <property type="match status" value="1"/>
</dbReference>
<dbReference type="GO" id="GO:0009252">
    <property type="term" value="P:peptidoglycan biosynthetic process"/>
    <property type="evidence" value="ECO:0007669"/>
    <property type="project" value="UniProtKB-UniRule"/>
</dbReference>
<dbReference type="GO" id="GO:0008360">
    <property type="term" value="P:regulation of cell shape"/>
    <property type="evidence" value="ECO:0007669"/>
    <property type="project" value="UniProtKB-KW"/>
</dbReference>
<feature type="domain" description="Mur ligase central" evidence="10">
    <location>
        <begin position="127"/>
        <end position="300"/>
    </location>
</feature>
<evidence type="ECO:0000256" key="5">
    <source>
        <dbReference type="ARBA" id="ARBA00022741"/>
    </source>
</evidence>
<dbReference type="HAMAP" id="MF_00639">
    <property type="entry name" value="MurD"/>
    <property type="match status" value="1"/>
</dbReference>
<evidence type="ECO:0000256" key="2">
    <source>
        <dbReference type="ARBA" id="ARBA00004752"/>
    </source>
</evidence>
<keyword evidence="6 7" id="KW-0067">ATP-binding</keyword>
<comment type="function">
    <text evidence="7 8">Cell wall formation. Catalyzes the addition of glutamate to the nucleotide precursor UDP-N-acetylmuramoyl-L-alanine (UMA).</text>
</comment>
<dbReference type="GO" id="GO:0005524">
    <property type="term" value="F:ATP binding"/>
    <property type="evidence" value="ECO:0007669"/>
    <property type="project" value="UniProtKB-UniRule"/>
</dbReference>
<keyword evidence="7 8" id="KW-0573">Peptidoglycan synthesis</keyword>
<comment type="subcellular location">
    <subcellularLocation>
        <location evidence="1 7 8">Cytoplasm</location>
    </subcellularLocation>
</comment>
<comment type="pathway">
    <text evidence="2 7 8">Cell wall biogenesis; peptidoglycan biosynthesis.</text>
</comment>
<comment type="similarity">
    <text evidence="7">Belongs to the MurCDEF family.</text>
</comment>
<dbReference type="PANTHER" id="PTHR43692">
    <property type="entry name" value="UDP-N-ACETYLMURAMOYLALANINE--D-GLUTAMATE LIGASE"/>
    <property type="match status" value="1"/>
</dbReference>
<dbReference type="Gene3D" id="3.40.1190.10">
    <property type="entry name" value="Mur-like, catalytic domain"/>
    <property type="match status" value="1"/>
</dbReference>
<gene>
    <name evidence="7 11" type="primary">murD</name>
    <name evidence="11" type="ORF">HH1059_18250</name>
</gene>
<evidence type="ECO:0000256" key="4">
    <source>
        <dbReference type="ARBA" id="ARBA00022598"/>
    </source>
</evidence>
<evidence type="ECO:0000313" key="12">
    <source>
        <dbReference type="Proteomes" id="UP000218890"/>
    </source>
</evidence>
<keyword evidence="3 7" id="KW-0963">Cytoplasm</keyword>
<dbReference type="Gene3D" id="3.40.50.720">
    <property type="entry name" value="NAD(P)-binding Rossmann-like Domain"/>
    <property type="match status" value="1"/>
</dbReference>
<evidence type="ECO:0000313" key="11">
    <source>
        <dbReference type="EMBL" id="BAU58514.1"/>
    </source>
</evidence>
<dbReference type="GO" id="GO:0005737">
    <property type="term" value="C:cytoplasm"/>
    <property type="evidence" value="ECO:0007669"/>
    <property type="project" value="UniProtKB-SubCell"/>
</dbReference>
<dbReference type="Pfam" id="PF08245">
    <property type="entry name" value="Mur_ligase_M"/>
    <property type="match status" value="1"/>
</dbReference>
<keyword evidence="12" id="KW-1185">Reference proteome</keyword>
<keyword evidence="4 7" id="KW-0436">Ligase</keyword>
<dbReference type="InterPro" id="IPR036565">
    <property type="entry name" value="Mur-like_cat_sf"/>
</dbReference>
<dbReference type="PANTHER" id="PTHR43692:SF1">
    <property type="entry name" value="UDP-N-ACETYLMURAMOYLALANINE--D-GLUTAMATE LIGASE"/>
    <property type="match status" value="1"/>
</dbReference>
<evidence type="ECO:0000259" key="10">
    <source>
        <dbReference type="Pfam" id="PF08245"/>
    </source>
</evidence>
<dbReference type="UniPathway" id="UPA00219"/>
<dbReference type="Pfam" id="PF21799">
    <property type="entry name" value="MurD-like_N"/>
    <property type="match status" value="1"/>
</dbReference>
<dbReference type="Gene3D" id="3.90.190.20">
    <property type="entry name" value="Mur ligase, C-terminal domain"/>
    <property type="match status" value="1"/>
</dbReference>
<dbReference type="Proteomes" id="UP000218890">
    <property type="component" value="Chromosome"/>
</dbReference>
<evidence type="ECO:0000256" key="7">
    <source>
        <dbReference type="HAMAP-Rule" id="MF_00639"/>
    </source>
</evidence>
<protein>
    <recommendedName>
        <fullName evidence="7 8">UDP-N-acetylmuramoylalanine--D-glutamate ligase</fullName>
        <ecNumber evidence="7 8">6.3.2.9</ecNumber>
    </recommendedName>
    <alternativeName>
        <fullName evidence="7">D-glutamic acid-adding enzyme</fullName>
    </alternativeName>
    <alternativeName>
        <fullName evidence="7">UDP-N-acetylmuramoyl-L-alanyl-D-glutamate synthetase</fullName>
    </alternativeName>
</protein>
<reference evidence="11" key="1">
    <citation type="submission" date="2016-02" db="EMBL/GenBank/DDBJ databases">
        <title>Halorhodospira halochloris DSM-1059 complete genome, version 2.</title>
        <authorList>
            <person name="Tsukatani Y."/>
        </authorList>
    </citation>
    <scope>NUCLEOTIDE SEQUENCE</scope>
    <source>
        <strain evidence="11">DSM 1059</strain>
    </source>
</reference>
<dbReference type="GO" id="GO:0051301">
    <property type="term" value="P:cell division"/>
    <property type="evidence" value="ECO:0007669"/>
    <property type="project" value="UniProtKB-KW"/>
</dbReference>
<keyword evidence="7 8" id="KW-0132">Cell division</keyword>
<organism evidence="11 12">
    <name type="scientific">Halorhodospira halochloris</name>
    <name type="common">Ectothiorhodospira halochloris</name>
    <dbReference type="NCBI Taxonomy" id="1052"/>
    <lineage>
        <taxon>Bacteria</taxon>
        <taxon>Pseudomonadati</taxon>
        <taxon>Pseudomonadota</taxon>
        <taxon>Gammaproteobacteria</taxon>
        <taxon>Chromatiales</taxon>
        <taxon>Ectothiorhodospiraceae</taxon>
        <taxon>Halorhodospira</taxon>
    </lineage>
</organism>
<dbReference type="AlphaFoldDB" id="A0A0X8XAM1"/>
<dbReference type="EC" id="6.3.2.9" evidence="7 8"/>
<keyword evidence="7 8" id="KW-0961">Cell wall biogenesis/degradation</keyword>
<dbReference type="InterPro" id="IPR005762">
    <property type="entry name" value="MurD"/>
</dbReference>
<evidence type="ECO:0000259" key="9">
    <source>
        <dbReference type="Pfam" id="PF02875"/>
    </source>
</evidence>
<dbReference type="GO" id="GO:0008764">
    <property type="term" value="F:UDP-N-acetylmuramoylalanine-D-glutamate ligase activity"/>
    <property type="evidence" value="ECO:0007669"/>
    <property type="project" value="UniProtKB-UniRule"/>
</dbReference>
<dbReference type="SUPFAM" id="SSF53623">
    <property type="entry name" value="MurD-like peptide ligases, catalytic domain"/>
    <property type="match status" value="1"/>
</dbReference>
<dbReference type="OrthoDB" id="9809796at2"/>
<accession>A0A0X8XAM1</accession>
<keyword evidence="5 7" id="KW-0547">Nucleotide-binding</keyword>
<feature type="domain" description="Mur ligase C-terminal" evidence="9">
    <location>
        <begin position="322"/>
        <end position="434"/>
    </location>
</feature>
<dbReference type="GO" id="GO:0071555">
    <property type="term" value="P:cell wall organization"/>
    <property type="evidence" value="ECO:0007669"/>
    <property type="project" value="UniProtKB-KW"/>
</dbReference>
<dbReference type="InterPro" id="IPR013221">
    <property type="entry name" value="Mur_ligase_cen"/>
</dbReference>
<dbReference type="InterPro" id="IPR004101">
    <property type="entry name" value="Mur_ligase_C"/>
</dbReference>
<keyword evidence="7 8" id="KW-0131">Cell cycle</keyword>
<feature type="binding site" evidence="7">
    <location>
        <begin position="129"/>
        <end position="135"/>
    </location>
    <ligand>
        <name>ATP</name>
        <dbReference type="ChEBI" id="CHEBI:30616"/>
    </ligand>
</feature>
<name>A0A0X8XAM1_HALHR</name>